<feature type="domain" description="Ig-like" evidence="6">
    <location>
        <begin position="14"/>
        <end position="93"/>
    </location>
</feature>
<dbReference type="InterPro" id="IPR036179">
    <property type="entry name" value="Ig-like_dom_sf"/>
</dbReference>
<dbReference type="PANTHER" id="PTHR19367:SF18">
    <property type="entry name" value="T CELL RECEPTOR ALPHA VARIABLE 16"/>
    <property type="match status" value="1"/>
</dbReference>
<dbReference type="Pfam" id="PF07686">
    <property type="entry name" value="V-set"/>
    <property type="match status" value="1"/>
</dbReference>
<reference evidence="7" key="2">
    <citation type="submission" date="2025-09" db="UniProtKB">
        <authorList>
            <consortium name="Ensembl"/>
        </authorList>
    </citation>
    <scope>IDENTIFICATION</scope>
</reference>
<dbReference type="STRING" id="56723.ENSLBEP00000011990"/>
<keyword evidence="8" id="KW-1185">Reference proteome</keyword>
<accession>A0A3Q3LTY1</accession>
<dbReference type="InParanoid" id="A0A3Q3LTY1"/>
<dbReference type="PANTHER" id="PTHR19367">
    <property type="entry name" value="T-CELL RECEPTOR ALPHA CHAIN V REGION"/>
    <property type="match status" value="1"/>
</dbReference>
<keyword evidence="1" id="KW-0732">Signal</keyword>
<keyword evidence="3" id="KW-0675">Receptor</keyword>
<evidence type="ECO:0000256" key="1">
    <source>
        <dbReference type="ARBA" id="ARBA00022729"/>
    </source>
</evidence>
<evidence type="ECO:0000313" key="7">
    <source>
        <dbReference type="Ensembl" id="ENSLBEP00000011990.1"/>
    </source>
</evidence>
<evidence type="ECO:0000259" key="6">
    <source>
        <dbReference type="PROSITE" id="PS50835"/>
    </source>
</evidence>
<protein>
    <recommendedName>
        <fullName evidence="6">Ig-like domain-containing protein</fullName>
    </recommendedName>
</protein>
<keyword evidence="5" id="KW-0391">Immunity</keyword>
<keyword evidence="5" id="KW-1279">T cell receptor</keyword>
<dbReference type="Ensembl" id="ENSLBET00000012612.1">
    <property type="protein sequence ID" value="ENSLBEP00000011990.1"/>
    <property type="gene ID" value="ENSLBEG00000009230.1"/>
</dbReference>
<name>A0A3Q3LTY1_9LABR</name>
<keyword evidence="2" id="KW-1064">Adaptive immunity</keyword>
<reference evidence="7" key="1">
    <citation type="submission" date="2025-08" db="UniProtKB">
        <authorList>
            <consortium name="Ensembl"/>
        </authorList>
    </citation>
    <scope>IDENTIFICATION</scope>
</reference>
<evidence type="ECO:0000256" key="4">
    <source>
        <dbReference type="ARBA" id="ARBA00023319"/>
    </source>
</evidence>
<dbReference type="AlphaFoldDB" id="A0A3Q3LTY1"/>
<evidence type="ECO:0000256" key="5">
    <source>
        <dbReference type="ARBA" id="ARBA00043266"/>
    </source>
</evidence>
<dbReference type="InterPro" id="IPR003599">
    <property type="entry name" value="Ig_sub"/>
</dbReference>
<evidence type="ECO:0000256" key="3">
    <source>
        <dbReference type="ARBA" id="ARBA00023170"/>
    </source>
</evidence>
<proteinExistence type="predicted"/>
<dbReference type="InterPro" id="IPR013106">
    <property type="entry name" value="Ig_V-set"/>
</dbReference>
<organism evidence="7 8">
    <name type="scientific">Labrus bergylta</name>
    <name type="common">ballan wrasse</name>
    <dbReference type="NCBI Taxonomy" id="56723"/>
    <lineage>
        <taxon>Eukaryota</taxon>
        <taxon>Metazoa</taxon>
        <taxon>Chordata</taxon>
        <taxon>Craniata</taxon>
        <taxon>Vertebrata</taxon>
        <taxon>Euteleostomi</taxon>
        <taxon>Actinopterygii</taxon>
        <taxon>Neopterygii</taxon>
        <taxon>Teleostei</taxon>
        <taxon>Neoteleostei</taxon>
        <taxon>Acanthomorphata</taxon>
        <taxon>Eupercaria</taxon>
        <taxon>Labriformes</taxon>
        <taxon>Labridae</taxon>
        <taxon>Labrus</taxon>
    </lineage>
</organism>
<dbReference type="SMART" id="SM00409">
    <property type="entry name" value="IG"/>
    <property type="match status" value="1"/>
</dbReference>
<dbReference type="GeneTree" id="ENSGT01030000234824"/>
<dbReference type="GO" id="GO:0042101">
    <property type="term" value="C:T cell receptor complex"/>
    <property type="evidence" value="ECO:0007669"/>
    <property type="project" value="UniProtKB-KW"/>
</dbReference>
<dbReference type="InterPro" id="IPR007110">
    <property type="entry name" value="Ig-like_dom"/>
</dbReference>
<sequence>MYFSLGSSEELVTPFREVMMAVDGENATLSCNYSGSANYLYWYQQKSGSSPQLLIGEYSEKIEKLSTRHDKQSNEFHLEISSAALTDSAVYYCALQPQGYVCKGKCGCLGKHIRSARFSEINFNQSINFYLYTGKIPYSLSFNITKEQVKRPYSLLCYKKQVKDLTYAILQRPGLSIMSTLAKQQKLQW</sequence>
<evidence type="ECO:0000313" key="8">
    <source>
        <dbReference type="Proteomes" id="UP000261660"/>
    </source>
</evidence>
<dbReference type="GO" id="GO:0002250">
    <property type="term" value="P:adaptive immune response"/>
    <property type="evidence" value="ECO:0007669"/>
    <property type="project" value="UniProtKB-KW"/>
</dbReference>
<dbReference type="InterPro" id="IPR051287">
    <property type="entry name" value="TCR_variable_region"/>
</dbReference>
<dbReference type="Proteomes" id="UP000261660">
    <property type="component" value="Unplaced"/>
</dbReference>
<dbReference type="PROSITE" id="PS50835">
    <property type="entry name" value="IG_LIKE"/>
    <property type="match status" value="1"/>
</dbReference>
<keyword evidence="4" id="KW-0393">Immunoglobulin domain</keyword>
<evidence type="ECO:0000256" key="2">
    <source>
        <dbReference type="ARBA" id="ARBA00023130"/>
    </source>
</evidence>
<dbReference type="Gene3D" id="2.60.40.10">
    <property type="entry name" value="Immunoglobulins"/>
    <property type="match status" value="1"/>
</dbReference>
<dbReference type="SMART" id="SM00406">
    <property type="entry name" value="IGv"/>
    <property type="match status" value="1"/>
</dbReference>
<dbReference type="InterPro" id="IPR013783">
    <property type="entry name" value="Ig-like_fold"/>
</dbReference>
<dbReference type="SUPFAM" id="SSF48726">
    <property type="entry name" value="Immunoglobulin"/>
    <property type="match status" value="1"/>
</dbReference>